<evidence type="ECO:0000313" key="1">
    <source>
        <dbReference type="EMBL" id="USF24585.1"/>
    </source>
</evidence>
<sequence>MKKILLILLLIPNIINAKETFDSFAARTESWAKGLNGYIVSSGRDVTIDLGKNANVIKGMEFTVSKDGQELLHPVTGKSLGKKRVETGKVVINNVEDKYSICSIKENKGIVRGNYISHIYPVPVSIKTNLLEESETAQLRYALFKQGALVENGSSDYSIVCSREKHGANTAKCSLKFKDNEIFSDDIAVKGVKIITTAKNVDNLKSYKIETTAYSMAIGYFLGKENGYLVAVNERSSVIVYELKNGLLVEKTSVNSIGEKIVNIEAVDLNNNGKDELFVSAVTKKNQPVSYIFEYDNGEFKILQKKIPYFFRTYYVAGRKHIICQSYTEGAMTGMIYGVEYNKDENKYLFSIPYSRSYGAAIYGFGLIKGSENRDDEIMFFNRHGEISLSDGENIKIYKELDCGNTPNYLEYSEKLNTGVNVAASGESAGFFVYDEQSIIVPVYQRIIQMPDGSIMLYSNKLAKMNVIGKYKAAKIGSYFFTDKMVPVWEKNLSGTAVTDIDITSDGSYLAYIVSNNKNGLNKSFLYVIDSNL</sequence>
<organism evidence="1 2">
    <name type="scientific">Mucispirillum schaedleri ASF457</name>
    <dbReference type="NCBI Taxonomy" id="1379858"/>
    <lineage>
        <taxon>Bacteria</taxon>
        <taxon>Pseudomonadati</taxon>
        <taxon>Deferribacterota</taxon>
        <taxon>Deferribacteres</taxon>
        <taxon>Deferribacterales</taxon>
        <taxon>Mucispirillaceae</taxon>
        <taxon>Mucispirillum</taxon>
    </lineage>
</organism>
<dbReference type="eggNOG" id="COG5616">
    <property type="taxonomic scope" value="Bacteria"/>
</dbReference>
<dbReference type="AlphaFoldDB" id="V2PZJ9"/>
<reference evidence="1" key="1">
    <citation type="journal article" date="2014" name="Genome Announc.">
        <title>Draft genome sequences of the altered schaedler flora, a defined bacterial community from gnotobiotic mice.</title>
        <authorList>
            <person name="Wannemuehler M.J."/>
            <person name="Overstreet A.M."/>
            <person name="Ward D.V."/>
            <person name="Phillips G.J."/>
        </authorList>
    </citation>
    <scope>NUCLEOTIDE SEQUENCE</scope>
    <source>
        <strain evidence="1">ASF457</strain>
    </source>
</reference>
<keyword evidence="2" id="KW-1185">Reference proteome</keyword>
<gene>
    <name evidence="1" type="ORF">N508_001674</name>
</gene>
<evidence type="ECO:0000313" key="2">
    <source>
        <dbReference type="Proteomes" id="UP000017429"/>
    </source>
</evidence>
<reference evidence="1" key="2">
    <citation type="submission" date="2022-05" db="EMBL/GenBank/DDBJ databases">
        <authorList>
            <person name="Proctor A.L."/>
            <person name="Phillips G.J."/>
            <person name="Wannemuehler M.J."/>
        </authorList>
    </citation>
    <scope>NUCLEOTIDE SEQUENCE</scope>
    <source>
        <strain evidence="1">ASF457</strain>
    </source>
</reference>
<accession>V2PZJ9</accession>
<dbReference type="Proteomes" id="UP000017429">
    <property type="component" value="Chromosome"/>
</dbReference>
<dbReference type="RefSeq" id="WP_023275957.1">
    <property type="nucleotide sequence ID" value="NZ_CP097562.1"/>
</dbReference>
<dbReference type="KEGG" id="msch:N508_001674"/>
<name>V2PZJ9_9BACT</name>
<reference evidence="1" key="3">
    <citation type="submission" date="2022-06" db="EMBL/GenBank/DDBJ databases">
        <title>Resources to Facilitate Use of the Altered Schaedler Flora (ASF) Mouse Model to Study Microbiome Function.</title>
        <authorList>
            <person name="Proctor A."/>
            <person name="Parvinroo S."/>
            <person name="Richie T."/>
            <person name="Jia X."/>
            <person name="Lee S.T.M."/>
            <person name="Karp P.D."/>
            <person name="Paley S."/>
            <person name="Kostic A.D."/>
            <person name="Pierre J.F."/>
            <person name="Wannemuehler M.J."/>
            <person name="Phillips G.J."/>
        </authorList>
    </citation>
    <scope>NUCLEOTIDE SEQUENCE</scope>
    <source>
        <strain evidence="1">ASF457</strain>
    </source>
</reference>
<dbReference type="OrthoDB" id="9813582at2"/>
<dbReference type="SUPFAM" id="SSF69322">
    <property type="entry name" value="Tricorn protease domain 2"/>
    <property type="match status" value="1"/>
</dbReference>
<protein>
    <submittedName>
        <fullName evidence="1">Uncharacterized protein</fullName>
    </submittedName>
</protein>
<proteinExistence type="predicted"/>
<dbReference type="EMBL" id="CP097562">
    <property type="protein sequence ID" value="USF24585.1"/>
    <property type="molecule type" value="Genomic_DNA"/>
</dbReference>